<feature type="region of interest" description="Disordered" evidence="2">
    <location>
        <begin position="416"/>
        <end position="468"/>
    </location>
</feature>
<gene>
    <name evidence="3" type="ORF">BJ508DRAFT_331124</name>
</gene>
<evidence type="ECO:0000313" key="4">
    <source>
        <dbReference type="Proteomes" id="UP000275078"/>
    </source>
</evidence>
<proteinExistence type="predicted"/>
<evidence type="ECO:0000256" key="1">
    <source>
        <dbReference type="SAM" id="Coils"/>
    </source>
</evidence>
<dbReference type="Proteomes" id="UP000275078">
    <property type="component" value="Unassembled WGS sequence"/>
</dbReference>
<feature type="coiled-coil region" evidence="1">
    <location>
        <begin position="469"/>
        <end position="556"/>
    </location>
</feature>
<name>A0A3N4HRI6_ASCIM</name>
<organism evidence="3 4">
    <name type="scientific">Ascobolus immersus RN42</name>
    <dbReference type="NCBI Taxonomy" id="1160509"/>
    <lineage>
        <taxon>Eukaryota</taxon>
        <taxon>Fungi</taxon>
        <taxon>Dikarya</taxon>
        <taxon>Ascomycota</taxon>
        <taxon>Pezizomycotina</taxon>
        <taxon>Pezizomycetes</taxon>
        <taxon>Pezizales</taxon>
        <taxon>Ascobolaceae</taxon>
        <taxon>Ascobolus</taxon>
    </lineage>
</organism>
<feature type="compositionally biased region" description="Basic and acidic residues" evidence="2">
    <location>
        <begin position="645"/>
        <end position="660"/>
    </location>
</feature>
<dbReference type="EMBL" id="ML119744">
    <property type="protein sequence ID" value="RPA76455.1"/>
    <property type="molecule type" value="Genomic_DNA"/>
</dbReference>
<evidence type="ECO:0000313" key="3">
    <source>
        <dbReference type="EMBL" id="RPA76455.1"/>
    </source>
</evidence>
<feature type="region of interest" description="Disordered" evidence="2">
    <location>
        <begin position="638"/>
        <end position="725"/>
    </location>
</feature>
<feature type="region of interest" description="Disordered" evidence="2">
    <location>
        <begin position="281"/>
        <end position="402"/>
    </location>
</feature>
<evidence type="ECO:0000256" key="2">
    <source>
        <dbReference type="SAM" id="MobiDB-lite"/>
    </source>
</evidence>
<keyword evidence="4" id="KW-1185">Reference proteome</keyword>
<feature type="region of interest" description="Disordered" evidence="2">
    <location>
        <begin position="1119"/>
        <end position="1139"/>
    </location>
</feature>
<reference evidence="3 4" key="1">
    <citation type="journal article" date="2018" name="Nat. Ecol. Evol.">
        <title>Pezizomycetes genomes reveal the molecular basis of ectomycorrhizal truffle lifestyle.</title>
        <authorList>
            <person name="Murat C."/>
            <person name="Payen T."/>
            <person name="Noel B."/>
            <person name="Kuo A."/>
            <person name="Morin E."/>
            <person name="Chen J."/>
            <person name="Kohler A."/>
            <person name="Krizsan K."/>
            <person name="Balestrini R."/>
            <person name="Da Silva C."/>
            <person name="Montanini B."/>
            <person name="Hainaut M."/>
            <person name="Levati E."/>
            <person name="Barry K.W."/>
            <person name="Belfiori B."/>
            <person name="Cichocki N."/>
            <person name="Clum A."/>
            <person name="Dockter R.B."/>
            <person name="Fauchery L."/>
            <person name="Guy J."/>
            <person name="Iotti M."/>
            <person name="Le Tacon F."/>
            <person name="Lindquist E.A."/>
            <person name="Lipzen A."/>
            <person name="Malagnac F."/>
            <person name="Mello A."/>
            <person name="Molinier V."/>
            <person name="Miyauchi S."/>
            <person name="Poulain J."/>
            <person name="Riccioni C."/>
            <person name="Rubini A."/>
            <person name="Sitrit Y."/>
            <person name="Splivallo R."/>
            <person name="Traeger S."/>
            <person name="Wang M."/>
            <person name="Zifcakova L."/>
            <person name="Wipf D."/>
            <person name="Zambonelli A."/>
            <person name="Paolocci F."/>
            <person name="Nowrousian M."/>
            <person name="Ottonello S."/>
            <person name="Baldrian P."/>
            <person name="Spatafora J.W."/>
            <person name="Henrissat B."/>
            <person name="Nagy L.G."/>
            <person name="Aury J.M."/>
            <person name="Wincker P."/>
            <person name="Grigoriev I.V."/>
            <person name="Bonfante P."/>
            <person name="Martin F.M."/>
        </authorList>
    </citation>
    <scope>NUCLEOTIDE SEQUENCE [LARGE SCALE GENOMIC DNA]</scope>
    <source>
        <strain evidence="3 4">RN42</strain>
    </source>
</reference>
<dbReference type="AlphaFoldDB" id="A0A3N4HRI6"/>
<feature type="compositionally biased region" description="Polar residues" evidence="2">
    <location>
        <begin position="317"/>
        <end position="360"/>
    </location>
</feature>
<accession>A0A3N4HRI6</accession>
<keyword evidence="1" id="KW-0175">Coiled coil</keyword>
<feature type="compositionally biased region" description="Acidic residues" evidence="2">
    <location>
        <begin position="1129"/>
        <end position="1139"/>
    </location>
</feature>
<sequence>MDRFYPPTEPHDNQTPSDFNLRPSPSFPFTHGDYFNSILQWTDSFLRLDQHAHEPIEWIIPRILARAFLCRVSNIQVMPPHLLPEAIEDRILFVIIYTISMFRFFGVTEGANDPHWIRAFIHSYELNTDDLPAAISTIQQRFDETQLVSLAQLLAEDNPNPGHLQALEYQEEEPVVIDIDTLEPLNPIDPKFETSDQDTLMYDGSGPTYVPVPLPPMPAVRITPNSIEIARNVAISMPGLQVWSYDTPPPLQHVAISNLEQQMAVMQQAIQLLATGQVQQPLHSPPIRDTTMDDAPPESYTTGGALPRITISPPSEGVQSDNRTESSLNPSLHQQLASLSLTSPPTRPLSTMSGAHTASSAAKAMSRSGSQQTTPSGSRSATPSGSRANITTDPPRHIPIPGKDVEKALADAAAGSLIDKKSEPPVLPAPASEAGQTEPDVKIKPDLSSSSTSPGPAEPGPDELERNRAIRAQQAKEFEEGKLLRLREENARLTQKAKRLEATVQERNIQNEIKLQHELRQQTQERIAAAEALIAANEKENNSKRAAALRQSLQNKVDPQHPMQGTFEDVYPSLSSPIPVKPSNFDVDSTLAYLSKQAPDALEMIKQRLIHTDVPQAPPGGHSSRFKQHSDDARFNWQQQTRSSSWREPDRSSRPQDPYRYETGQSGSTGNDRHGGQPPRHGGPPAGAPGDDPGDDSEDSDYRSIHSNRSRPPAKPNKRRELPGKPVHVADKGHAAALPSRRQATPAYLGRMPIHSLEPDFYEDPATCRAPDNFVPTFPYDDTLPRYNNKMFNDRWDSRRMPVYHESKTTLDSWLTKLHVEIAINGQEAVCPLIGPKGLPEGTFLHRWYNNLNHIDLILLTMGPNPWYNWQYAICSLREHLNPLIRSQAESRVKLPDETYHAYITTRYPLLKAAFPYEPETEIIRRIKTGFIDENAYTFMREQVDIRRLERESLEYEEMRTAMAKNKPLGPQMPTSSYLRASGAYSHPADEDKAQMFVATRTSYRNKYQQKPATSHNVYPVPADVVRDADLDPAIKKGRRSIPVEQMDPRARTVNMRTHPDTKVSVRCYIRDNCQYVCLDRPCSKCQRAGLTPDDHFSFEHNLYHDDNANTASTLTMGGNQDFVYQSSSDDESENDLEG</sequence>
<protein>
    <submittedName>
        <fullName evidence="3">Uncharacterized protein</fullName>
    </submittedName>
</protein>
<feature type="compositionally biased region" description="Polar residues" evidence="2">
    <location>
        <begin position="367"/>
        <end position="392"/>
    </location>
</feature>